<feature type="domain" description="Ig-like" evidence="9">
    <location>
        <begin position="228"/>
        <end position="321"/>
    </location>
</feature>
<organism evidence="10 11">
    <name type="scientific">Gasterosteus aculeatus aculeatus</name>
    <name type="common">three-spined stickleback</name>
    <dbReference type="NCBI Taxonomy" id="481459"/>
    <lineage>
        <taxon>Eukaryota</taxon>
        <taxon>Metazoa</taxon>
        <taxon>Chordata</taxon>
        <taxon>Craniata</taxon>
        <taxon>Vertebrata</taxon>
        <taxon>Euteleostomi</taxon>
        <taxon>Actinopterygii</taxon>
        <taxon>Neopterygii</taxon>
        <taxon>Teleostei</taxon>
        <taxon>Neoteleostei</taxon>
        <taxon>Acanthomorphata</taxon>
        <taxon>Eupercaria</taxon>
        <taxon>Perciformes</taxon>
        <taxon>Cottioidei</taxon>
        <taxon>Gasterosteales</taxon>
        <taxon>Gasterosteidae</taxon>
        <taxon>Gasterosteus</taxon>
    </lineage>
</organism>
<reference evidence="10" key="3">
    <citation type="submission" date="2025-09" db="UniProtKB">
        <authorList>
            <consortium name="Ensembl"/>
        </authorList>
    </citation>
    <scope>IDENTIFICATION</scope>
</reference>
<evidence type="ECO:0000259" key="9">
    <source>
        <dbReference type="PROSITE" id="PS50835"/>
    </source>
</evidence>
<keyword evidence="3 6" id="KW-1015">Disulfide bond</keyword>
<evidence type="ECO:0000259" key="8">
    <source>
        <dbReference type="PROSITE" id="PS50287"/>
    </source>
</evidence>
<dbReference type="AlphaFoldDB" id="A0AAQ4PI83"/>
<dbReference type="PANTHER" id="PTHR48071">
    <property type="entry name" value="SRCR DOMAIN-CONTAINING PROTEIN"/>
    <property type="match status" value="1"/>
</dbReference>
<dbReference type="SUPFAM" id="SSF56487">
    <property type="entry name" value="SRCR-like"/>
    <property type="match status" value="2"/>
</dbReference>
<dbReference type="PANTHER" id="PTHR48071:SF27">
    <property type="entry name" value="SCAVENGER RECEPTOR CYSTEINE-RICH TYPE 1 PROTEIN M130-LIKE"/>
    <property type="match status" value="1"/>
</dbReference>
<feature type="disulfide bond" evidence="6">
    <location>
        <begin position="200"/>
        <end position="210"/>
    </location>
</feature>
<proteinExistence type="predicted"/>
<keyword evidence="11" id="KW-1185">Reference proteome</keyword>
<dbReference type="Proteomes" id="UP000007635">
    <property type="component" value="Chromosome XI"/>
</dbReference>
<dbReference type="InterPro" id="IPR036772">
    <property type="entry name" value="SRCR-like_dom_sf"/>
</dbReference>
<dbReference type="PROSITE" id="PS50287">
    <property type="entry name" value="SRCR_2"/>
    <property type="match status" value="2"/>
</dbReference>
<dbReference type="SUPFAM" id="SSF48726">
    <property type="entry name" value="Immunoglobulin"/>
    <property type="match status" value="2"/>
</dbReference>
<dbReference type="Ensembl" id="ENSGACT00000082963.1">
    <property type="protein sequence ID" value="ENSGACP00000038575.1"/>
    <property type="gene ID" value="ENSGACG00000024383.1"/>
</dbReference>
<dbReference type="GeneTree" id="ENSGT00950000183145"/>
<dbReference type="PROSITE" id="PS50835">
    <property type="entry name" value="IG_LIKE"/>
    <property type="match status" value="2"/>
</dbReference>
<dbReference type="InterPro" id="IPR036179">
    <property type="entry name" value="Ig-like_dom_sf"/>
</dbReference>
<dbReference type="PROSITE" id="PS00420">
    <property type="entry name" value="SRCR_1"/>
    <property type="match status" value="1"/>
</dbReference>
<dbReference type="InterPro" id="IPR007110">
    <property type="entry name" value="Ig-like_dom"/>
</dbReference>
<feature type="domain" description="SRCR" evidence="8">
    <location>
        <begin position="135"/>
        <end position="231"/>
    </location>
</feature>
<dbReference type="PRINTS" id="PR00258">
    <property type="entry name" value="SPERACTRCPTR"/>
</dbReference>
<reference evidence="10 11" key="1">
    <citation type="journal article" date="2021" name="G3 (Bethesda)">
        <title>Improved contiguity of the threespine stickleback genome using long-read sequencing.</title>
        <authorList>
            <person name="Nath S."/>
            <person name="Shaw D.E."/>
            <person name="White M.A."/>
        </authorList>
    </citation>
    <scope>NUCLEOTIDE SEQUENCE [LARGE SCALE GENOMIC DNA]</scope>
    <source>
        <strain evidence="10 11">Lake Benthic</strain>
    </source>
</reference>
<evidence type="ECO:0000313" key="10">
    <source>
        <dbReference type="Ensembl" id="ENSGACP00000038575.1"/>
    </source>
</evidence>
<keyword evidence="2" id="KW-0677">Repeat</keyword>
<evidence type="ECO:0008006" key="12">
    <source>
        <dbReference type="Google" id="ProtNLM"/>
    </source>
</evidence>
<dbReference type="InterPro" id="IPR003599">
    <property type="entry name" value="Ig_sub"/>
</dbReference>
<evidence type="ECO:0000256" key="3">
    <source>
        <dbReference type="ARBA" id="ARBA00023157"/>
    </source>
</evidence>
<evidence type="ECO:0000256" key="1">
    <source>
        <dbReference type="ARBA" id="ARBA00022729"/>
    </source>
</evidence>
<dbReference type="InterPro" id="IPR001190">
    <property type="entry name" value="SRCR"/>
</dbReference>
<sequence>MEFIQQRNLHYWVIVYFLLSTTSPAADGQIRLVGTGSTHCSGRVEIYYNSAWGTVCDDLWGLEDADVVCRQLDCGTALSAPEKAHFGEGTGSIWLDDVRCSGTERDLTECTHGGFGTHNCKHSEDAGVVCSGVPIRLAGSTSCSGRVEIKHQSSWGTVCDDSWDTKDATVVCRELGCGTATNTQSFGGGTGEIWLDDVNCSGTERSITQCQHSGFGKHNCNHNEDAGVICSSTLPKPNISMSPVGEVTWGQDASITCSISTQHLGGTFTLQQTSGSFRKTEASSTNSATFNILQVDFGGEGSYQCQYQTRVSGRDFNSPLSDSVRLSVTVPLQQPSISLTSPNKGLVWGPEGAQVTRGYSFVFTCSISSHYPGGVFSLVSSGSGLNDTKPAVNHSASFDFLSAEYEHLGNYMCVYEVTLSARRFTSNKTATITVIIKNVWSSKLDSETAEGGAVL</sequence>
<dbReference type="Gene3D" id="2.60.40.10">
    <property type="entry name" value="Immunoglobulins"/>
    <property type="match status" value="2"/>
</dbReference>
<feature type="disulfide bond" evidence="6">
    <location>
        <begin position="56"/>
        <end position="120"/>
    </location>
</feature>
<evidence type="ECO:0000313" key="11">
    <source>
        <dbReference type="Proteomes" id="UP000007635"/>
    </source>
</evidence>
<name>A0AAQ4PI83_GASAC</name>
<dbReference type="InterPro" id="IPR013783">
    <property type="entry name" value="Ig-like_fold"/>
</dbReference>
<feature type="domain" description="SRCR" evidence="8">
    <location>
        <begin position="30"/>
        <end position="131"/>
    </location>
</feature>
<feature type="disulfide bond" evidence="6">
    <location>
        <begin position="100"/>
        <end position="110"/>
    </location>
</feature>
<feature type="domain" description="Ig-like" evidence="9">
    <location>
        <begin position="335"/>
        <end position="433"/>
    </location>
</feature>
<dbReference type="Pfam" id="PF00530">
    <property type="entry name" value="SRCR"/>
    <property type="match status" value="2"/>
</dbReference>
<dbReference type="SMART" id="SM00202">
    <property type="entry name" value="SR"/>
    <property type="match status" value="2"/>
</dbReference>
<protein>
    <recommendedName>
        <fullName evidence="12">Deleted in malignant brain tumors 1 protein-like</fullName>
    </recommendedName>
</protein>
<dbReference type="GO" id="GO:0004252">
    <property type="term" value="F:serine-type endopeptidase activity"/>
    <property type="evidence" value="ECO:0007669"/>
    <property type="project" value="TreeGrafter"/>
</dbReference>
<keyword evidence="5" id="KW-0393">Immunoglobulin domain</keyword>
<comment type="caution">
    <text evidence="6">Lacks conserved residue(s) required for the propagation of feature annotation.</text>
</comment>
<dbReference type="InterPro" id="IPR013151">
    <property type="entry name" value="Immunoglobulin_dom"/>
</dbReference>
<dbReference type="FunFam" id="3.10.250.10:FF:000006">
    <property type="entry name" value="neurotrypsin isoform X2"/>
    <property type="match status" value="2"/>
</dbReference>
<evidence type="ECO:0000256" key="2">
    <source>
        <dbReference type="ARBA" id="ARBA00022737"/>
    </source>
</evidence>
<dbReference type="SMART" id="SM00409">
    <property type="entry name" value="IG"/>
    <property type="match status" value="2"/>
</dbReference>
<feature type="signal peptide" evidence="7">
    <location>
        <begin position="1"/>
        <end position="28"/>
    </location>
</feature>
<evidence type="ECO:0000256" key="4">
    <source>
        <dbReference type="ARBA" id="ARBA00023180"/>
    </source>
</evidence>
<dbReference type="GO" id="GO:0031638">
    <property type="term" value="P:zymogen activation"/>
    <property type="evidence" value="ECO:0007669"/>
    <property type="project" value="TreeGrafter"/>
</dbReference>
<reference evidence="10" key="2">
    <citation type="submission" date="2025-08" db="UniProtKB">
        <authorList>
            <consortium name="Ensembl"/>
        </authorList>
    </citation>
    <scope>IDENTIFICATION</scope>
</reference>
<evidence type="ECO:0000256" key="7">
    <source>
        <dbReference type="SAM" id="SignalP"/>
    </source>
</evidence>
<keyword evidence="1 7" id="KW-0732">Signal</keyword>
<keyword evidence="4" id="KW-0325">Glycoprotein</keyword>
<accession>A0AAQ4PI83</accession>
<dbReference type="GO" id="GO:0005886">
    <property type="term" value="C:plasma membrane"/>
    <property type="evidence" value="ECO:0007669"/>
    <property type="project" value="TreeGrafter"/>
</dbReference>
<evidence type="ECO:0000256" key="5">
    <source>
        <dbReference type="ARBA" id="ARBA00023319"/>
    </source>
</evidence>
<evidence type="ECO:0000256" key="6">
    <source>
        <dbReference type="PROSITE-ProRule" id="PRU00196"/>
    </source>
</evidence>
<dbReference type="Pfam" id="PF00047">
    <property type="entry name" value="ig"/>
    <property type="match status" value="2"/>
</dbReference>
<feature type="chain" id="PRO_5042923699" description="Deleted in malignant brain tumors 1 protein-like" evidence="7">
    <location>
        <begin position="29"/>
        <end position="455"/>
    </location>
</feature>
<dbReference type="Gene3D" id="3.10.250.10">
    <property type="entry name" value="SRCR-like domain"/>
    <property type="match status" value="2"/>
</dbReference>
<feature type="disulfide bond" evidence="6">
    <location>
        <begin position="69"/>
        <end position="130"/>
    </location>
</feature>